<keyword evidence="10" id="KW-1185">Reference proteome</keyword>
<dbReference type="Pfam" id="PF21114">
    <property type="entry name" value="DDR1-2_DS-like"/>
    <property type="match status" value="1"/>
</dbReference>
<evidence type="ECO:0000256" key="2">
    <source>
        <dbReference type="ARBA" id="ARBA00022692"/>
    </source>
</evidence>
<comment type="caution">
    <text evidence="9">The sequence shown here is derived from an EMBL/GenBank/DDBJ whole genome shotgun (WGS) entry which is preliminary data.</text>
</comment>
<keyword evidence="6" id="KW-1015">Disulfide bond</keyword>
<feature type="domain" description="Discoidin" evidence="8">
    <location>
        <begin position="1"/>
        <end position="83"/>
    </location>
</feature>
<evidence type="ECO:0000256" key="1">
    <source>
        <dbReference type="ARBA" id="ARBA00004479"/>
    </source>
</evidence>
<dbReference type="OrthoDB" id="6071166at2759"/>
<keyword evidence="5" id="KW-0472">Membrane</keyword>
<evidence type="ECO:0000259" key="8">
    <source>
        <dbReference type="Pfam" id="PF21114"/>
    </source>
</evidence>
<evidence type="ECO:0000256" key="5">
    <source>
        <dbReference type="ARBA" id="ARBA00023136"/>
    </source>
</evidence>
<comment type="subcellular location">
    <subcellularLocation>
        <location evidence="1">Membrane</location>
        <topology evidence="1">Single-pass type I membrane protein</topology>
    </subcellularLocation>
</comment>
<dbReference type="EMBL" id="BEZZ01079235">
    <property type="protein sequence ID" value="GCC42070.1"/>
    <property type="molecule type" value="Genomic_DNA"/>
</dbReference>
<keyword evidence="7" id="KW-0325">Glycoprotein</keyword>
<proteinExistence type="predicted"/>
<evidence type="ECO:0000256" key="6">
    <source>
        <dbReference type="ARBA" id="ARBA00023157"/>
    </source>
</evidence>
<sequence>QVHCNNLYTKSVKIFHRVECYFKQQLVANWEPESVGVTTVMDDKNPSARFVVVPLGQRLGKAIRCRFYFADRWMLFSEISFQSTVAGNDCHHSISNQGLSFISVSQGRQPGSC</sequence>
<gene>
    <name evidence="9" type="ORF">chiPu_0026431</name>
</gene>
<evidence type="ECO:0000313" key="9">
    <source>
        <dbReference type="EMBL" id="GCC42070.1"/>
    </source>
</evidence>
<feature type="non-terminal residue" evidence="9">
    <location>
        <position position="1"/>
    </location>
</feature>
<evidence type="ECO:0000256" key="4">
    <source>
        <dbReference type="ARBA" id="ARBA00022989"/>
    </source>
</evidence>
<dbReference type="InterPro" id="IPR048525">
    <property type="entry name" value="DDR1-2_DS-like"/>
</dbReference>
<keyword evidence="3" id="KW-0732">Signal</keyword>
<evidence type="ECO:0000256" key="7">
    <source>
        <dbReference type="ARBA" id="ARBA00023180"/>
    </source>
</evidence>
<organism evidence="9 10">
    <name type="scientific">Chiloscyllium punctatum</name>
    <name type="common">Brownbanded bambooshark</name>
    <name type="synonym">Hemiscyllium punctatum</name>
    <dbReference type="NCBI Taxonomy" id="137246"/>
    <lineage>
        <taxon>Eukaryota</taxon>
        <taxon>Metazoa</taxon>
        <taxon>Chordata</taxon>
        <taxon>Craniata</taxon>
        <taxon>Vertebrata</taxon>
        <taxon>Chondrichthyes</taxon>
        <taxon>Elasmobranchii</taxon>
        <taxon>Galeomorphii</taxon>
        <taxon>Galeoidea</taxon>
        <taxon>Orectolobiformes</taxon>
        <taxon>Hemiscylliidae</taxon>
        <taxon>Chiloscyllium</taxon>
    </lineage>
</organism>
<name>A0A401THD1_CHIPU</name>
<evidence type="ECO:0000313" key="10">
    <source>
        <dbReference type="Proteomes" id="UP000287033"/>
    </source>
</evidence>
<keyword evidence="4" id="KW-1133">Transmembrane helix</keyword>
<dbReference type="AlphaFoldDB" id="A0A401THD1"/>
<protein>
    <recommendedName>
        <fullName evidence="8">Discoidin domain-containing protein</fullName>
    </recommendedName>
</protein>
<keyword evidence="2" id="KW-0812">Transmembrane</keyword>
<dbReference type="GO" id="GO:0016020">
    <property type="term" value="C:membrane"/>
    <property type="evidence" value="ECO:0007669"/>
    <property type="project" value="UniProtKB-SubCell"/>
</dbReference>
<evidence type="ECO:0000256" key="3">
    <source>
        <dbReference type="ARBA" id="ARBA00022729"/>
    </source>
</evidence>
<dbReference type="Proteomes" id="UP000287033">
    <property type="component" value="Unassembled WGS sequence"/>
</dbReference>
<reference evidence="9 10" key="1">
    <citation type="journal article" date="2018" name="Nat. Ecol. Evol.">
        <title>Shark genomes provide insights into elasmobranch evolution and the origin of vertebrates.</title>
        <authorList>
            <person name="Hara Y"/>
            <person name="Yamaguchi K"/>
            <person name="Onimaru K"/>
            <person name="Kadota M"/>
            <person name="Koyanagi M"/>
            <person name="Keeley SD"/>
            <person name="Tatsumi K"/>
            <person name="Tanaka K"/>
            <person name="Motone F"/>
            <person name="Kageyama Y"/>
            <person name="Nozu R"/>
            <person name="Adachi N"/>
            <person name="Nishimura O"/>
            <person name="Nakagawa R"/>
            <person name="Tanegashima C"/>
            <person name="Kiyatake I"/>
            <person name="Matsumoto R"/>
            <person name="Murakumo K"/>
            <person name="Nishida K"/>
            <person name="Terakita A"/>
            <person name="Kuratani S"/>
            <person name="Sato K"/>
            <person name="Hyodo S Kuraku.S."/>
        </authorList>
    </citation>
    <scope>NUCLEOTIDE SEQUENCE [LARGE SCALE GENOMIC DNA]</scope>
</reference>
<dbReference type="Gene3D" id="2.60.120.1190">
    <property type="match status" value="1"/>
</dbReference>
<accession>A0A401THD1</accession>